<dbReference type="EMBL" id="LAJG01000014">
    <property type="protein sequence ID" value="KKB80043.1"/>
    <property type="molecule type" value="Genomic_DNA"/>
</dbReference>
<sequence length="62" mass="6950">MADYSLTDDELETLARFGSLDQPSKVDPQHFAKLISMALIEQKEGGPELTHAGRKHLARKEK</sequence>
<organism evidence="1 2">
    <name type="scientific">Devosia soli</name>
    <dbReference type="NCBI Taxonomy" id="361041"/>
    <lineage>
        <taxon>Bacteria</taxon>
        <taxon>Pseudomonadati</taxon>
        <taxon>Pseudomonadota</taxon>
        <taxon>Alphaproteobacteria</taxon>
        <taxon>Hyphomicrobiales</taxon>
        <taxon>Devosiaceae</taxon>
        <taxon>Devosia</taxon>
    </lineage>
</organism>
<keyword evidence="2" id="KW-1185">Reference proteome</keyword>
<gene>
    <name evidence="1" type="ORF">VW35_06240</name>
</gene>
<protein>
    <submittedName>
        <fullName evidence="1">Uncharacterized protein</fullName>
    </submittedName>
</protein>
<reference evidence="1 2" key="1">
    <citation type="submission" date="2015-03" db="EMBL/GenBank/DDBJ databases">
        <authorList>
            <person name="Hassan Y.I."/>
            <person name="Lepp D."/>
            <person name="Zhou T."/>
        </authorList>
    </citation>
    <scope>NUCLEOTIDE SEQUENCE [LARGE SCALE GENOMIC DNA]</scope>
    <source>
        <strain evidence="1 2">GH2-10</strain>
    </source>
</reference>
<dbReference type="AlphaFoldDB" id="A0A0F5LCI5"/>
<proteinExistence type="predicted"/>
<evidence type="ECO:0000313" key="2">
    <source>
        <dbReference type="Proteomes" id="UP000033514"/>
    </source>
</evidence>
<dbReference type="PATRIC" id="fig|361041.3.peg.570"/>
<accession>A0A0F5LCI5</accession>
<evidence type="ECO:0000313" key="1">
    <source>
        <dbReference type="EMBL" id="KKB80043.1"/>
    </source>
</evidence>
<dbReference type="Proteomes" id="UP000033514">
    <property type="component" value="Unassembled WGS sequence"/>
</dbReference>
<name>A0A0F5LCI5_9HYPH</name>
<comment type="caution">
    <text evidence="1">The sequence shown here is derived from an EMBL/GenBank/DDBJ whole genome shotgun (WGS) entry which is preliminary data.</text>
</comment>